<dbReference type="GO" id="GO:0005886">
    <property type="term" value="C:plasma membrane"/>
    <property type="evidence" value="ECO:0007669"/>
    <property type="project" value="UniProtKB-SubCell"/>
</dbReference>
<dbReference type="PIRSF" id="PIRSF018472">
    <property type="entry name" value="MreD_proteobac"/>
    <property type="match status" value="1"/>
</dbReference>
<keyword evidence="7 8" id="KW-0472">Membrane</keyword>
<name>A0A5B8SSZ4_9GAMM</name>
<dbReference type="KEGG" id="paur:FGL86_14845"/>
<evidence type="ECO:0000256" key="3">
    <source>
        <dbReference type="ARBA" id="ARBA00022475"/>
    </source>
</evidence>
<evidence type="ECO:0000256" key="1">
    <source>
        <dbReference type="ARBA" id="ARBA00004651"/>
    </source>
</evidence>
<keyword evidence="4 9" id="KW-0812">Transmembrane</keyword>
<gene>
    <name evidence="10" type="primary">mreD</name>
    <name evidence="10" type="ORF">FGL86_14845</name>
</gene>
<dbReference type="InterPro" id="IPR026034">
    <property type="entry name" value="MreD_proteobac"/>
</dbReference>
<dbReference type="Pfam" id="PF04093">
    <property type="entry name" value="MreD"/>
    <property type="match status" value="1"/>
</dbReference>
<keyword evidence="6 9" id="KW-1133">Transmembrane helix</keyword>
<dbReference type="RefSeq" id="WP_147185377.1">
    <property type="nucleotide sequence ID" value="NZ_CP042382.1"/>
</dbReference>
<comment type="function">
    <text evidence="8">Involved in formation of the rod shape of the cell. May also contribute to regulation of formation of penicillin-binding proteins.</text>
</comment>
<dbReference type="NCBIfam" id="TIGR03426">
    <property type="entry name" value="shape_MreD"/>
    <property type="match status" value="1"/>
</dbReference>
<evidence type="ECO:0000256" key="2">
    <source>
        <dbReference type="ARBA" id="ARBA00007776"/>
    </source>
</evidence>
<accession>A0A5B8SSZ4</accession>
<evidence type="ECO:0000256" key="9">
    <source>
        <dbReference type="SAM" id="Phobius"/>
    </source>
</evidence>
<evidence type="ECO:0000313" key="10">
    <source>
        <dbReference type="EMBL" id="QEA40232.1"/>
    </source>
</evidence>
<evidence type="ECO:0000256" key="7">
    <source>
        <dbReference type="ARBA" id="ARBA00023136"/>
    </source>
</evidence>
<evidence type="ECO:0000256" key="4">
    <source>
        <dbReference type="ARBA" id="ARBA00022692"/>
    </source>
</evidence>
<keyword evidence="3 8" id="KW-1003">Cell membrane</keyword>
<comment type="similarity">
    <text evidence="2 8">Belongs to the MreD family.</text>
</comment>
<feature type="transmembrane region" description="Helical" evidence="9">
    <location>
        <begin position="101"/>
        <end position="119"/>
    </location>
</feature>
<keyword evidence="8" id="KW-0997">Cell inner membrane</keyword>
<organism evidence="10 11">
    <name type="scientific">Pistricoccus aurantiacus</name>
    <dbReference type="NCBI Taxonomy" id="1883414"/>
    <lineage>
        <taxon>Bacteria</taxon>
        <taxon>Pseudomonadati</taxon>
        <taxon>Pseudomonadota</taxon>
        <taxon>Gammaproteobacteria</taxon>
        <taxon>Oceanospirillales</taxon>
        <taxon>Halomonadaceae</taxon>
        <taxon>Pistricoccus</taxon>
    </lineage>
</organism>
<reference evidence="10 11" key="1">
    <citation type="submission" date="2019-06" db="EMBL/GenBank/DDBJ databases">
        <title>Genome analyses of bacteria isolated from kimchi.</title>
        <authorList>
            <person name="Lee S."/>
            <person name="Ahn S."/>
            <person name="Roh S."/>
        </authorList>
    </citation>
    <scope>NUCLEOTIDE SEQUENCE [LARGE SCALE GENOMIC DNA]</scope>
    <source>
        <strain evidence="10 11">CBA4606</strain>
    </source>
</reference>
<dbReference type="PANTHER" id="PTHR37484">
    <property type="entry name" value="ROD SHAPE-DETERMINING PROTEIN MRED"/>
    <property type="match status" value="1"/>
</dbReference>
<dbReference type="EMBL" id="CP042382">
    <property type="protein sequence ID" value="QEA40232.1"/>
    <property type="molecule type" value="Genomic_DNA"/>
</dbReference>
<sequence>MSLRGWYLIWGTLLLALTLQIVPLMDRWLIWRPDWLELMLIYWCFVAPRRVGVAHGFVFGLLLDLAQGSPLGQSALVLTLLVFLCTLAHRRMRAYSLAQQALMVLLLLLVAQLLEQWLMSLFGPFTVHLAFLLPAVIGAVLWPWFYLLFQRLNQRLKWVPVPRN</sequence>
<keyword evidence="11" id="KW-1185">Reference proteome</keyword>
<dbReference type="OrthoDB" id="6647425at2"/>
<feature type="transmembrane region" description="Helical" evidence="9">
    <location>
        <begin position="125"/>
        <end position="149"/>
    </location>
</feature>
<evidence type="ECO:0000313" key="11">
    <source>
        <dbReference type="Proteomes" id="UP000321272"/>
    </source>
</evidence>
<evidence type="ECO:0000256" key="5">
    <source>
        <dbReference type="ARBA" id="ARBA00022960"/>
    </source>
</evidence>
<keyword evidence="5 8" id="KW-0133">Cell shape</keyword>
<protein>
    <recommendedName>
        <fullName evidence="8">Rod shape-determining protein MreD</fullName>
    </recommendedName>
</protein>
<dbReference type="AlphaFoldDB" id="A0A5B8SSZ4"/>
<comment type="subcellular location">
    <subcellularLocation>
        <location evidence="8">Cell inner membrane</location>
    </subcellularLocation>
    <subcellularLocation>
        <location evidence="1">Cell membrane</location>
        <topology evidence="1">Multi-pass membrane protein</topology>
    </subcellularLocation>
</comment>
<dbReference type="InterPro" id="IPR007227">
    <property type="entry name" value="Cell_shape_determining_MreD"/>
</dbReference>
<dbReference type="Proteomes" id="UP000321272">
    <property type="component" value="Chromosome"/>
</dbReference>
<evidence type="ECO:0000256" key="6">
    <source>
        <dbReference type="ARBA" id="ARBA00022989"/>
    </source>
</evidence>
<feature type="transmembrane region" description="Helical" evidence="9">
    <location>
        <begin position="6"/>
        <end position="26"/>
    </location>
</feature>
<dbReference type="GO" id="GO:0008360">
    <property type="term" value="P:regulation of cell shape"/>
    <property type="evidence" value="ECO:0007669"/>
    <property type="project" value="UniProtKB-UniRule"/>
</dbReference>
<evidence type="ECO:0000256" key="8">
    <source>
        <dbReference type="PIRNR" id="PIRNR018472"/>
    </source>
</evidence>
<dbReference type="PANTHER" id="PTHR37484:SF1">
    <property type="entry name" value="ROD SHAPE-DETERMINING PROTEIN MRED"/>
    <property type="match status" value="1"/>
</dbReference>
<proteinExistence type="inferred from homology"/>
<feature type="transmembrane region" description="Helical" evidence="9">
    <location>
        <begin position="71"/>
        <end position="89"/>
    </location>
</feature>